<dbReference type="InterPro" id="IPR036086">
    <property type="entry name" value="ParB/Sulfiredoxin_sf"/>
</dbReference>
<comment type="similarity">
    <text evidence="1">Belongs to the ParB family.</text>
</comment>
<dbReference type="SMART" id="SM00470">
    <property type="entry name" value="ParB"/>
    <property type="match status" value="1"/>
</dbReference>
<organism evidence="7 8">
    <name type="scientific">Ignatzschineria ureiclastica</name>
    <dbReference type="NCBI Taxonomy" id="472582"/>
    <lineage>
        <taxon>Bacteria</taxon>
        <taxon>Pseudomonadati</taxon>
        <taxon>Pseudomonadota</taxon>
        <taxon>Gammaproteobacteria</taxon>
        <taxon>Cardiobacteriales</taxon>
        <taxon>Ignatzschineriaceae</taxon>
        <taxon>Ignatzschineria</taxon>
    </lineage>
</organism>
<accession>A0A2U2AFB0</accession>
<dbReference type="EMBL" id="QEWQ01000003">
    <property type="protein sequence ID" value="PWD81307.1"/>
    <property type="molecule type" value="Genomic_DNA"/>
</dbReference>
<dbReference type="GO" id="GO:0045881">
    <property type="term" value="P:positive regulation of sporulation resulting in formation of a cellular spore"/>
    <property type="evidence" value="ECO:0007669"/>
    <property type="project" value="TreeGrafter"/>
</dbReference>
<keyword evidence="4" id="KW-0238">DNA-binding</keyword>
<evidence type="ECO:0000256" key="4">
    <source>
        <dbReference type="ARBA" id="ARBA00023125"/>
    </source>
</evidence>
<dbReference type="CDD" id="cd16393">
    <property type="entry name" value="SPO0J_N"/>
    <property type="match status" value="1"/>
</dbReference>
<dbReference type="GO" id="GO:0007059">
    <property type="term" value="P:chromosome segregation"/>
    <property type="evidence" value="ECO:0007669"/>
    <property type="project" value="UniProtKB-KW"/>
</dbReference>
<dbReference type="Pfam" id="PF02195">
    <property type="entry name" value="ParB_N"/>
    <property type="match status" value="1"/>
</dbReference>
<evidence type="ECO:0000313" key="8">
    <source>
        <dbReference type="Proteomes" id="UP000245020"/>
    </source>
</evidence>
<keyword evidence="3" id="KW-0159">Chromosome partition</keyword>
<sequence>MKKRGLGRGLEMLLSQKSADVATDSHANVDKSAVKELAIDKLMPGQYQPRRFFDESALEALANSIKSQGIIQPIVVRSVKGDSRFEILAGERRWRASQLAGLERVPVIFKEMSDQEALAVALIENIQREDLNPVETAIALKRLIEEFSLTHQEVGDVIGRSRSSITNTLRLLDLAPEVQALLSEGKLDMGHARALLALPAKKQLAVAQQVVEQALTVRDTERLVKQQLAGNVKDVKKTEKDPDLLSLERNLSEVLGAMTEIKARKKGKGEVVIRYNSLDELDGILLKIKRSV</sequence>
<dbReference type="InterPro" id="IPR057240">
    <property type="entry name" value="ParB_dimer_C"/>
</dbReference>
<evidence type="ECO:0000313" key="7">
    <source>
        <dbReference type="EMBL" id="PWD81307.1"/>
    </source>
</evidence>
<dbReference type="FunFam" id="1.10.10.2830:FF:000001">
    <property type="entry name" value="Chromosome partitioning protein ParB"/>
    <property type="match status" value="1"/>
</dbReference>
<dbReference type="AlphaFoldDB" id="A0A2U2AFB0"/>
<dbReference type="GO" id="GO:0003677">
    <property type="term" value="F:DNA binding"/>
    <property type="evidence" value="ECO:0007669"/>
    <property type="project" value="UniProtKB-KW"/>
</dbReference>
<dbReference type="InterPro" id="IPR041468">
    <property type="entry name" value="HTH_ParB/Spo0J"/>
</dbReference>
<evidence type="ECO:0000256" key="2">
    <source>
        <dbReference type="ARBA" id="ARBA00022372"/>
    </source>
</evidence>
<dbReference type="NCBIfam" id="TIGR00180">
    <property type="entry name" value="parB_part"/>
    <property type="match status" value="1"/>
</dbReference>
<dbReference type="Pfam" id="PF17762">
    <property type="entry name" value="HTH_ParB"/>
    <property type="match status" value="1"/>
</dbReference>
<dbReference type="GO" id="GO:0005694">
    <property type="term" value="C:chromosome"/>
    <property type="evidence" value="ECO:0007669"/>
    <property type="project" value="TreeGrafter"/>
</dbReference>
<dbReference type="PANTHER" id="PTHR33375">
    <property type="entry name" value="CHROMOSOME-PARTITIONING PROTEIN PARB-RELATED"/>
    <property type="match status" value="1"/>
</dbReference>
<protein>
    <recommendedName>
        <fullName evidence="2">Probable chromosome-partitioning protein ParB</fullName>
    </recommendedName>
</protein>
<evidence type="ECO:0000259" key="6">
    <source>
        <dbReference type="SMART" id="SM00470"/>
    </source>
</evidence>
<proteinExistence type="inferred from homology"/>
<comment type="function">
    <text evidence="5">Involved in chromosome partition. Localize to both poles of the predivisional cell following completion of DNA replication. Binds to the DNA origin of replication.</text>
</comment>
<dbReference type="Gene3D" id="3.90.1530.30">
    <property type="match status" value="1"/>
</dbReference>
<dbReference type="OrthoDB" id="9802051at2"/>
<dbReference type="InterPro" id="IPR004437">
    <property type="entry name" value="ParB/RepB/Spo0J"/>
</dbReference>
<dbReference type="Pfam" id="PF23552">
    <property type="entry name" value="ParB_C"/>
    <property type="match status" value="1"/>
</dbReference>
<evidence type="ECO:0000256" key="1">
    <source>
        <dbReference type="ARBA" id="ARBA00006295"/>
    </source>
</evidence>
<dbReference type="Proteomes" id="UP000245020">
    <property type="component" value="Unassembled WGS sequence"/>
</dbReference>
<dbReference type="InterPro" id="IPR003115">
    <property type="entry name" value="ParB_N"/>
</dbReference>
<dbReference type="PANTHER" id="PTHR33375:SF1">
    <property type="entry name" value="CHROMOSOME-PARTITIONING PROTEIN PARB-RELATED"/>
    <property type="match status" value="1"/>
</dbReference>
<dbReference type="Gene3D" id="1.10.10.2830">
    <property type="match status" value="1"/>
</dbReference>
<dbReference type="SUPFAM" id="SSF110849">
    <property type="entry name" value="ParB/Sulfiredoxin"/>
    <property type="match status" value="1"/>
</dbReference>
<evidence type="ECO:0000256" key="5">
    <source>
        <dbReference type="ARBA" id="ARBA00025472"/>
    </source>
</evidence>
<keyword evidence="8" id="KW-1185">Reference proteome</keyword>
<evidence type="ECO:0000256" key="3">
    <source>
        <dbReference type="ARBA" id="ARBA00022829"/>
    </source>
</evidence>
<comment type="caution">
    <text evidence="7">The sequence shown here is derived from an EMBL/GenBank/DDBJ whole genome shotgun (WGS) entry which is preliminary data.</text>
</comment>
<gene>
    <name evidence="7" type="ORF">DC083_05300</name>
</gene>
<dbReference type="InterPro" id="IPR050336">
    <property type="entry name" value="Chromosome_partition/occlusion"/>
</dbReference>
<dbReference type="FunFam" id="3.90.1530.30:FF:000001">
    <property type="entry name" value="Chromosome partitioning protein ParB"/>
    <property type="match status" value="1"/>
</dbReference>
<reference evidence="8" key="1">
    <citation type="submission" date="2018-05" db="EMBL/GenBank/DDBJ databases">
        <title>Ignatzschineria dubaiensis sp. nov., isolated from necrotic foot tissues of dromedaries (Camelus dromedarius) and associated maggots in Dubai, United Arab Emirates.</title>
        <authorList>
            <person name="Tsang C.C."/>
            <person name="Tang J.Y.M."/>
            <person name="Fong J.Y.H."/>
            <person name="Kinne J."/>
            <person name="Lee H.H."/>
            <person name="Joseph M."/>
            <person name="Jose S."/>
            <person name="Schuster R.K."/>
            <person name="Tang Y."/>
            <person name="Sivakumar S."/>
            <person name="Chen J.H.K."/>
            <person name="Teng J.L.L."/>
            <person name="Lau S.K.P."/>
            <person name="Wernery U."/>
            <person name="Woo P.C.Y."/>
        </authorList>
    </citation>
    <scope>NUCLEOTIDE SEQUENCE [LARGE SCALE GENOMIC DNA]</scope>
    <source>
        <strain evidence="8">KCTC 22644</strain>
    </source>
</reference>
<name>A0A2U2AFB0_9GAMM</name>
<feature type="domain" description="ParB-like N-terminal" evidence="6">
    <location>
        <begin position="35"/>
        <end position="126"/>
    </location>
</feature>